<dbReference type="OrthoDB" id="10383525at2759"/>
<dbReference type="EMBL" id="JABFAD010000007">
    <property type="protein sequence ID" value="MBA0803215.1"/>
    <property type="molecule type" value="Genomic_DNA"/>
</dbReference>
<sequence>MDTHSLEYKLRIQIGGRGGYGGMLMQIAIGESPNFAREHISVQINKEDLRSIHLRNALLKRIKLVVERDSATTNTCMQVITTGKSGRGMSCIQRRITISDGYVSVHPEGFCKLKEHAMIWLSV</sequence>
<accession>A0A7J9H2K9</accession>
<evidence type="ECO:0000313" key="1">
    <source>
        <dbReference type="EMBL" id="MBA0803215.1"/>
    </source>
</evidence>
<organism evidence="1 2">
    <name type="scientific">Gossypium harknessii</name>
    <dbReference type="NCBI Taxonomy" id="34285"/>
    <lineage>
        <taxon>Eukaryota</taxon>
        <taxon>Viridiplantae</taxon>
        <taxon>Streptophyta</taxon>
        <taxon>Embryophyta</taxon>
        <taxon>Tracheophyta</taxon>
        <taxon>Spermatophyta</taxon>
        <taxon>Magnoliopsida</taxon>
        <taxon>eudicotyledons</taxon>
        <taxon>Gunneridae</taxon>
        <taxon>Pentapetalae</taxon>
        <taxon>rosids</taxon>
        <taxon>malvids</taxon>
        <taxon>Malvales</taxon>
        <taxon>Malvaceae</taxon>
        <taxon>Malvoideae</taxon>
        <taxon>Gossypium</taxon>
    </lineage>
</organism>
<comment type="caution">
    <text evidence="1">The sequence shown here is derived from an EMBL/GenBank/DDBJ whole genome shotgun (WGS) entry which is preliminary data.</text>
</comment>
<name>A0A7J9H2K9_9ROSI</name>
<protein>
    <submittedName>
        <fullName evidence="1">Uncharacterized protein</fullName>
    </submittedName>
</protein>
<keyword evidence="2" id="KW-1185">Reference proteome</keyword>
<dbReference type="Proteomes" id="UP000593560">
    <property type="component" value="Unassembled WGS sequence"/>
</dbReference>
<proteinExistence type="predicted"/>
<dbReference type="AlphaFoldDB" id="A0A7J9H2K9"/>
<evidence type="ECO:0000313" key="2">
    <source>
        <dbReference type="Proteomes" id="UP000593560"/>
    </source>
</evidence>
<gene>
    <name evidence="1" type="ORF">Gohar_013455</name>
</gene>
<reference evidence="1 2" key="1">
    <citation type="journal article" date="2019" name="Genome Biol. Evol.">
        <title>Insights into the evolution of the New World diploid cottons (Gossypium, subgenus Houzingenia) based on genome sequencing.</title>
        <authorList>
            <person name="Grover C.E."/>
            <person name="Arick M.A. 2nd"/>
            <person name="Thrash A."/>
            <person name="Conover J.L."/>
            <person name="Sanders W.S."/>
            <person name="Peterson D.G."/>
            <person name="Frelichowski J.E."/>
            <person name="Scheffler J.A."/>
            <person name="Scheffler B.E."/>
            <person name="Wendel J.F."/>
        </authorList>
    </citation>
    <scope>NUCLEOTIDE SEQUENCE [LARGE SCALE GENOMIC DNA]</scope>
    <source>
        <strain evidence="1">0</strain>
        <tissue evidence="1">Leaf</tissue>
    </source>
</reference>